<accession>A0ABT7DV08</accession>
<protein>
    <recommendedName>
        <fullName evidence="4">DUF1329 domain-containing protein</fullName>
    </recommendedName>
</protein>
<feature type="chain" id="PRO_5045604937" description="DUF1329 domain-containing protein" evidence="1">
    <location>
        <begin position="22"/>
        <end position="355"/>
    </location>
</feature>
<evidence type="ECO:0008006" key="4">
    <source>
        <dbReference type="Google" id="ProtNLM"/>
    </source>
</evidence>
<proteinExistence type="predicted"/>
<evidence type="ECO:0000313" key="3">
    <source>
        <dbReference type="Proteomes" id="UP001172778"/>
    </source>
</evidence>
<feature type="signal peptide" evidence="1">
    <location>
        <begin position="1"/>
        <end position="21"/>
    </location>
</feature>
<comment type="caution">
    <text evidence="2">The sequence shown here is derived from an EMBL/GenBank/DDBJ whole genome shotgun (WGS) entry which is preliminary data.</text>
</comment>
<evidence type="ECO:0000313" key="2">
    <source>
        <dbReference type="EMBL" id="MDK2123906.1"/>
    </source>
</evidence>
<keyword evidence="1" id="KW-0732">Signal</keyword>
<name>A0ABT7DV08_9NEIS</name>
<reference evidence="2" key="1">
    <citation type="submission" date="2023-03" db="EMBL/GenBank/DDBJ databases">
        <title>Chitinimonas shenzhenensis gen. nov., sp. nov., a novel member of family Burkholderiaceae isolated from activated sludge collected in Shen Zhen, China.</title>
        <authorList>
            <person name="Wang X."/>
        </authorList>
    </citation>
    <scope>NUCLEOTIDE SEQUENCE</scope>
    <source>
        <strain evidence="2">DQS-5</strain>
    </source>
</reference>
<keyword evidence="3" id="KW-1185">Reference proteome</keyword>
<dbReference type="Proteomes" id="UP001172778">
    <property type="component" value="Unassembled WGS sequence"/>
</dbReference>
<sequence>MSLISRLLPLGLLALPPVSQAYNVIQTVYPAISAGFYQPVAKDGDILYSTWVNPRSGSNHKPLGWEVLAPGTGLRQAALVPPGVSILVSSANSYFFGEQWWGATDKNIPFCSNPVRRPVGTPYCTDYGIERSADYVYSNDLKIFRALNHFIYPSDGATPKANDKARYTYLHLYNAPDQAQTFGLGQYEMQMVVADAKAYNAWLAKRPWSGSYDGTPGQTIDGVELDQTVSAEWMPEIKALDLPKLETAVIKAFRLPVAPVHANTATTLYVAAKVDGVYFYLTPTGWRDSNSMREVEFAHRTETTASYQLDILPDPTNLAAMKGLELYIGYGVNNAPGGPLADLVKHQRYVQLLGM</sequence>
<gene>
    <name evidence="2" type="ORF">PZA18_07570</name>
</gene>
<dbReference type="EMBL" id="JARRAF010000006">
    <property type="protein sequence ID" value="MDK2123906.1"/>
    <property type="molecule type" value="Genomic_DNA"/>
</dbReference>
<organism evidence="2 3">
    <name type="scientific">Parachitinimonas caeni</name>
    <dbReference type="NCBI Taxonomy" id="3031301"/>
    <lineage>
        <taxon>Bacteria</taxon>
        <taxon>Pseudomonadati</taxon>
        <taxon>Pseudomonadota</taxon>
        <taxon>Betaproteobacteria</taxon>
        <taxon>Neisseriales</taxon>
        <taxon>Chitinibacteraceae</taxon>
        <taxon>Parachitinimonas</taxon>
    </lineage>
</organism>
<evidence type="ECO:0000256" key="1">
    <source>
        <dbReference type="SAM" id="SignalP"/>
    </source>
</evidence>
<dbReference type="RefSeq" id="WP_284100211.1">
    <property type="nucleotide sequence ID" value="NZ_JARRAF010000006.1"/>
</dbReference>